<accession>A0A8J7JSN3</accession>
<dbReference type="InterPro" id="IPR017703">
    <property type="entry name" value="YgfZ/GCV_T_CS"/>
</dbReference>
<proteinExistence type="predicted"/>
<dbReference type="NCBIfam" id="TIGR03317">
    <property type="entry name" value="ygfZ_signature"/>
    <property type="match status" value="1"/>
</dbReference>
<dbReference type="SUPFAM" id="SSF103025">
    <property type="entry name" value="Folate-binding domain"/>
    <property type="match status" value="1"/>
</dbReference>
<keyword evidence="4" id="KW-1185">Reference proteome</keyword>
<keyword evidence="1" id="KW-0809">Transit peptide</keyword>
<feature type="domain" description="GCVT N-terminal" evidence="2">
    <location>
        <begin position="6"/>
        <end position="231"/>
    </location>
</feature>
<dbReference type="Pfam" id="PF01571">
    <property type="entry name" value="GCV_T"/>
    <property type="match status" value="1"/>
</dbReference>
<dbReference type="EMBL" id="JADEWL010000001">
    <property type="protein sequence ID" value="MBE9211120.1"/>
    <property type="molecule type" value="Genomic_DNA"/>
</dbReference>
<protein>
    <submittedName>
        <fullName evidence="3">Folate-binding protein YgfZ</fullName>
    </submittedName>
</protein>
<dbReference type="SUPFAM" id="SSF101790">
    <property type="entry name" value="Aminomethyltransferase beta-barrel domain"/>
    <property type="match status" value="1"/>
</dbReference>
<gene>
    <name evidence="3" type="ORF">IQ247_00045</name>
</gene>
<evidence type="ECO:0000256" key="1">
    <source>
        <dbReference type="ARBA" id="ARBA00022946"/>
    </source>
</evidence>
<dbReference type="InterPro" id="IPR027266">
    <property type="entry name" value="TrmE/GcvT-like"/>
</dbReference>
<reference evidence="3" key="1">
    <citation type="submission" date="2020-10" db="EMBL/GenBank/DDBJ databases">
        <authorList>
            <person name="Castelo-Branco R."/>
            <person name="Eusebio N."/>
            <person name="Adriana R."/>
            <person name="Vieira A."/>
            <person name="Brugerolle De Fraissinette N."/>
            <person name="Rezende De Castro R."/>
            <person name="Schneider M.P."/>
            <person name="Vasconcelos V."/>
            <person name="Leao P.N."/>
        </authorList>
    </citation>
    <scope>NUCLEOTIDE SEQUENCE</scope>
    <source>
        <strain evidence="3">LEGE 06105</strain>
    </source>
</reference>
<organism evidence="3 4">
    <name type="scientific">Plectonema cf. radiosum LEGE 06105</name>
    <dbReference type="NCBI Taxonomy" id="945769"/>
    <lineage>
        <taxon>Bacteria</taxon>
        <taxon>Bacillati</taxon>
        <taxon>Cyanobacteriota</taxon>
        <taxon>Cyanophyceae</taxon>
        <taxon>Oscillatoriophycideae</taxon>
        <taxon>Oscillatoriales</taxon>
        <taxon>Microcoleaceae</taxon>
        <taxon>Plectonema</taxon>
    </lineage>
</organism>
<dbReference type="PANTHER" id="PTHR43757">
    <property type="entry name" value="AMINOMETHYLTRANSFERASE"/>
    <property type="match status" value="1"/>
</dbReference>
<comment type="caution">
    <text evidence="3">The sequence shown here is derived from an EMBL/GenBank/DDBJ whole genome shotgun (WGS) entry which is preliminary data.</text>
</comment>
<dbReference type="InterPro" id="IPR028896">
    <property type="entry name" value="GcvT/YgfZ/DmdA"/>
</dbReference>
<dbReference type="RefSeq" id="WP_193915424.1">
    <property type="nucleotide sequence ID" value="NZ_JADEWL010000001.1"/>
</dbReference>
<dbReference type="PANTHER" id="PTHR43757:SF14">
    <property type="entry name" value="GLYCINE CLEAVAGE T-PROTEIN FAMILY"/>
    <property type="match status" value="1"/>
</dbReference>
<dbReference type="Proteomes" id="UP000620559">
    <property type="component" value="Unassembled WGS sequence"/>
</dbReference>
<dbReference type="Gene3D" id="3.30.1360.120">
    <property type="entry name" value="Probable tRNA modification gtpase trme, domain 1"/>
    <property type="match status" value="1"/>
</dbReference>
<dbReference type="InterPro" id="IPR029043">
    <property type="entry name" value="GcvT/YgfZ_C"/>
</dbReference>
<sequence length="332" mass="37006">MSISAIQTVETQVGVYNRSHWGRIKVTDNDRLRFLHNQSTNDFENLKPGEGCDTVFVTSTARTIDLATAYVTEDAVLLLVSPNRREYLMQWLDKYIFFADKVQLTDLTEETVTFSLIGPKSDAIVEKLHASEIIGKPYGTHIPIPLINEDNTQNIIAVGSGLASPGYTMIFNANQQQIIWQKIIEAGAVEISDRDWEMLRILQGRPQPEKELTDDYNPLEVGLWQTISFNKGCYIGQETIARLNTYKGVKQNLWGIILNAAVEPGTIITVNDEKVGKITSCTQNGDRYFGLGYIRTKAGGVGLKVEVEGSEGEVVSVPFVSHEYPEIKSVDS</sequence>
<evidence type="ECO:0000259" key="2">
    <source>
        <dbReference type="Pfam" id="PF01571"/>
    </source>
</evidence>
<evidence type="ECO:0000313" key="3">
    <source>
        <dbReference type="EMBL" id="MBE9211120.1"/>
    </source>
</evidence>
<dbReference type="PIRSF" id="PIRSF006487">
    <property type="entry name" value="GcvT"/>
    <property type="match status" value="1"/>
</dbReference>
<dbReference type="InterPro" id="IPR006222">
    <property type="entry name" value="GCVT_N"/>
</dbReference>
<evidence type="ECO:0000313" key="4">
    <source>
        <dbReference type="Proteomes" id="UP000620559"/>
    </source>
</evidence>
<name>A0A8J7JSN3_9CYAN</name>
<dbReference type="AlphaFoldDB" id="A0A8J7JSN3"/>